<protein>
    <submittedName>
        <fullName evidence="1">Uncharacterized protein</fullName>
    </submittedName>
</protein>
<sequence length="81" mass="8239">RYFPARPCQHRVCVGSQLLPAALSGNASLSRPGAGLRHSYSGYAYQALGEHLPGGSREPGAALGLLTAGRPHATSAVASVA</sequence>
<feature type="non-terminal residue" evidence="1">
    <location>
        <position position="1"/>
    </location>
</feature>
<feature type="non-terminal residue" evidence="1">
    <location>
        <position position="81"/>
    </location>
</feature>
<gene>
    <name evidence="1" type="ORF">Tci_932113</name>
</gene>
<dbReference type="AlphaFoldDB" id="A0A699XW29"/>
<accession>A0A699XW29</accession>
<proteinExistence type="predicted"/>
<name>A0A699XW29_TANCI</name>
<evidence type="ECO:0000313" key="1">
    <source>
        <dbReference type="EMBL" id="GFD60144.1"/>
    </source>
</evidence>
<organism evidence="1">
    <name type="scientific">Tanacetum cinerariifolium</name>
    <name type="common">Dalmatian daisy</name>
    <name type="synonym">Chrysanthemum cinerariifolium</name>
    <dbReference type="NCBI Taxonomy" id="118510"/>
    <lineage>
        <taxon>Eukaryota</taxon>
        <taxon>Viridiplantae</taxon>
        <taxon>Streptophyta</taxon>
        <taxon>Embryophyta</taxon>
        <taxon>Tracheophyta</taxon>
        <taxon>Spermatophyta</taxon>
        <taxon>Magnoliopsida</taxon>
        <taxon>eudicotyledons</taxon>
        <taxon>Gunneridae</taxon>
        <taxon>Pentapetalae</taxon>
        <taxon>asterids</taxon>
        <taxon>campanulids</taxon>
        <taxon>Asterales</taxon>
        <taxon>Asteraceae</taxon>
        <taxon>Asteroideae</taxon>
        <taxon>Anthemideae</taxon>
        <taxon>Anthemidinae</taxon>
        <taxon>Tanacetum</taxon>
    </lineage>
</organism>
<dbReference type="EMBL" id="BKCJ011874031">
    <property type="protein sequence ID" value="GFD60144.1"/>
    <property type="molecule type" value="Genomic_DNA"/>
</dbReference>
<comment type="caution">
    <text evidence="1">The sequence shown here is derived from an EMBL/GenBank/DDBJ whole genome shotgun (WGS) entry which is preliminary data.</text>
</comment>
<reference evidence="1" key="1">
    <citation type="journal article" date="2019" name="Sci. Rep.">
        <title>Draft genome of Tanacetum cinerariifolium, the natural source of mosquito coil.</title>
        <authorList>
            <person name="Yamashiro T."/>
            <person name="Shiraishi A."/>
            <person name="Satake H."/>
            <person name="Nakayama K."/>
        </authorList>
    </citation>
    <scope>NUCLEOTIDE SEQUENCE</scope>
</reference>